<dbReference type="SUPFAM" id="SSF49764">
    <property type="entry name" value="HSP20-like chaperones"/>
    <property type="match status" value="1"/>
</dbReference>
<dbReference type="InParanoid" id="A0A2K1KTH8"/>
<keyword evidence="6" id="KW-1185">Reference proteome</keyword>
<dbReference type="InterPro" id="IPR045250">
    <property type="entry name" value="p23-like"/>
</dbReference>
<dbReference type="GO" id="GO:0006457">
    <property type="term" value="P:protein folding"/>
    <property type="evidence" value="ECO:0000318"/>
    <property type="project" value="GO_Central"/>
</dbReference>
<feature type="domain" description="CS" evidence="3">
    <location>
        <begin position="1"/>
        <end position="78"/>
    </location>
</feature>
<evidence type="ECO:0000313" key="4">
    <source>
        <dbReference type="EMBL" id="PNR57082.1"/>
    </source>
</evidence>
<dbReference type="Gramene" id="Pp3c3_6200V3.1">
    <property type="protein sequence ID" value="Pp3c3_6200V3.1"/>
    <property type="gene ID" value="Pp3c3_6200"/>
</dbReference>
<feature type="region of interest" description="Disordered" evidence="2">
    <location>
        <begin position="99"/>
        <end position="140"/>
    </location>
</feature>
<evidence type="ECO:0000313" key="5">
    <source>
        <dbReference type="EnsemblPlants" id="Pp3c3_6200V3.1"/>
    </source>
</evidence>
<proteinExistence type="inferred from homology"/>
<dbReference type="STRING" id="3218.A0A2K1KTH8"/>
<dbReference type="PANTHER" id="PTHR22932">
    <property type="entry name" value="TELOMERASE-BINDING PROTEIN P23 HSP90 CO-CHAPERONE"/>
    <property type="match status" value="1"/>
</dbReference>
<evidence type="ECO:0000313" key="6">
    <source>
        <dbReference type="Proteomes" id="UP000006727"/>
    </source>
</evidence>
<dbReference type="EnsemblPlants" id="Pp3c3_6200V3.1">
    <property type="protein sequence ID" value="Pp3c3_6200V3.1"/>
    <property type="gene ID" value="Pp3c3_6200"/>
</dbReference>
<dbReference type="AlphaFoldDB" id="A0A2K1KTH8"/>
<reference evidence="5" key="3">
    <citation type="submission" date="2020-12" db="UniProtKB">
        <authorList>
            <consortium name="EnsemblPlants"/>
        </authorList>
    </citation>
    <scope>IDENTIFICATION</scope>
</reference>
<name>A0A2K1KTH8_PHYPA</name>
<dbReference type="OMA" id="DMELPAQ"/>
<dbReference type="EMBL" id="ABEU02000003">
    <property type="protein sequence ID" value="PNR57082.1"/>
    <property type="molecule type" value="Genomic_DNA"/>
</dbReference>
<sequence length="140" mass="16159">MLQDELNCRIACYRHKVDNASQNCACLHDALANAKLEYNADLELYGAINVEKSVVNTEQRRTTLVLAKKETGWWPRLLKAGGKPPKFVKVDWTMWVDEDEENEVPENNFDMGRMRGTDEVQEDLPEEDEEEDMELPAQET</sequence>
<dbReference type="GO" id="GO:0051087">
    <property type="term" value="F:protein-folding chaperone binding"/>
    <property type="evidence" value="ECO:0000318"/>
    <property type="project" value="GO_Central"/>
</dbReference>
<evidence type="ECO:0000256" key="2">
    <source>
        <dbReference type="SAM" id="MobiDB-lite"/>
    </source>
</evidence>
<dbReference type="GO" id="GO:0005829">
    <property type="term" value="C:cytosol"/>
    <property type="evidence" value="ECO:0000318"/>
    <property type="project" value="GO_Central"/>
</dbReference>
<dbReference type="GO" id="GO:0051879">
    <property type="term" value="F:Hsp90 protein binding"/>
    <property type="evidence" value="ECO:0000318"/>
    <property type="project" value="GO_Central"/>
</dbReference>
<dbReference type="InterPro" id="IPR007052">
    <property type="entry name" value="CS_dom"/>
</dbReference>
<dbReference type="PANTHER" id="PTHR22932:SF1">
    <property type="entry name" value="CO-CHAPERONE PROTEIN DAF-41"/>
    <property type="match status" value="1"/>
</dbReference>
<protein>
    <recommendedName>
        <fullName evidence="3">CS domain-containing protein</fullName>
    </recommendedName>
</protein>
<dbReference type="PaxDb" id="3218-PP1S1_854V6.1"/>
<dbReference type="Proteomes" id="UP000006727">
    <property type="component" value="Chromosome 3"/>
</dbReference>
<dbReference type="GO" id="GO:0005634">
    <property type="term" value="C:nucleus"/>
    <property type="evidence" value="ECO:0000318"/>
    <property type="project" value="GO_Central"/>
</dbReference>
<dbReference type="Gene3D" id="2.60.40.790">
    <property type="match status" value="1"/>
</dbReference>
<reference evidence="4 6" key="2">
    <citation type="journal article" date="2018" name="Plant J.">
        <title>The Physcomitrella patens chromosome-scale assembly reveals moss genome structure and evolution.</title>
        <authorList>
            <person name="Lang D."/>
            <person name="Ullrich K.K."/>
            <person name="Murat F."/>
            <person name="Fuchs J."/>
            <person name="Jenkins J."/>
            <person name="Haas F.B."/>
            <person name="Piednoel M."/>
            <person name="Gundlach H."/>
            <person name="Van Bel M."/>
            <person name="Meyberg R."/>
            <person name="Vives C."/>
            <person name="Morata J."/>
            <person name="Symeonidi A."/>
            <person name="Hiss M."/>
            <person name="Muchero W."/>
            <person name="Kamisugi Y."/>
            <person name="Saleh O."/>
            <person name="Blanc G."/>
            <person name="Decker E.L."/>
            <person name="van Gessel N."/>
            <person name="Grimwood J."/>
            <person name="Hayes R.D."/>
            <person name="Graham S.W."/>
            <person name="Gunter L.E."/>
            <person name="McDaniel S.F."/>
            <person name="Hoernstein S.N.W."/>
            <person name="Larsson A."/>
            <person name="Li F.W."/>
            <person name="Perroud P.F."/>
            <person name="Phillips J."/>
            <person name="Ranjan P."/>
            <person name="Rokshar D.S."/>
            <person name="Rothfels C.J."/>
            <person name="Schneider L."/>
            <person name="Shu S."/>
            <person name="Stevenson D.W."/>
            <person name="Thummler F."/>
            <person name="Tillich M."/>
            <person name="Villarreal Aguilar J.C."/>
            <person name="Widiez T."/>
            <person name="Wong G.K."/>
            <person name="Wymore A."/>
            <person name="Zhang Y."/>
            <person name="Zimmer A.D."/>
            <person name="Quatrano R.S."/>
            <person name="Mayer K.F.X."/>
            <person name="Goodstein D."/>
            <person name="Casacuberta J.M."/>
            <person name="Vandepoele K."/>
            <person name="Reski R."/>
            <person name="Cuming A.C."/>
            <person name="Tuskan G.A."/>
            <person name="Maumus F."/>
            <person name="Salse J."/>
            <person name="Schmutz J."/>
            <person name="Rensing S.A."/>
        </authorList>
    </citation>
    <scope>NUCLEOTIDE SEQUENCE [LARGE SCALE GENOMIC DNA]</scope>
    <source>
        <strain evidence="5 6">cv. Gransden 2004</strain>
    </source>
</reference>
<reference evidence="4 6" key="1">
    <citation type="journal article" date="2008" name="Science">
        <title>The Physcomitrella genome reveals evolutionary insights into the conquest of land by plants.</title>
        <authorList>
            <person name="Rensing S."/>
            <person name="Lang D."/>
            <person name="Zimmer A."/>
            <person name="Terry A."/>
            <person name="Salamov A."/>
            <person name="Shapiro H."/>
            <person name="Nishiyama T."/>
            <person name="Perroud P.-F."/>
            <person name="Lindquist E."/>
            <person name="Kamisugi Y."/>
            <person name="Tanahashi T."/>
            <person name="Sakakibara K."/>
            <person name="Fujita T."/>
            <person name="Oishi K."/>
            <person name="Shin-I T."/>
            <person name="Kuroki Y."/>
            <person name="Toyoda A."/>
            <person name="Suzuki Y."/>
            <person name="Hashimoto A."/>
            <person name="Yamaguchi K."/>
            <person name="Sugano A."/>
            <person name="Kohara Y."/>
            <person name="Fujiyama A."/>
            <person name="Anterola A."/>
            <person name="Aoki S."/>
            <person name="Ashton N."/>
            <person name="Barbazuk W.B."/>
            <person name="Barker E."/>
            <person name="Bennetzen J."/>
            <person name="Bezanilla M."/>
            <person name="Blankenship R."/>
            <person name="Cho S.H."/>
            <person name="Dutcher S."/>
            <person name="Estelle M."/>
            <person name="Fawcett J.A."/>
            <person name="Gundlach H."/>
            <person name="Hanada K."/>
            <person name="Heyl A."/>
            <person name="Hicks K.A."/>
            <person name="Hugh J."/>
            <person name="Lohr M."/>
            <person name="Mayer K."/>
            <person name="Melkozernov A."/>
            <person name="Murata T."/>
            <person name="Nelson D."/>
            <person name="Pils B."/>
            <person name="Prigge M."/>
            <person name="Reiss B."/>
            <person name="Renner T."/>
            <person name="Rombauts S."/>
            <person name="Rushton P."/>
            <person name="Sanderfoot A."/>
            <person name="Schween G."/>
            <person name="Shiu S.-H."/>
            <person name="Stueber K."/>
            <person name="Theodoulou F.L."/>
            <person name="Tu H."/>
            <person name="Van de Peer Y."/>
            <person name="Verrier P.J."/>
            <person name="Waters E."/>
            <person name="Wood A."/>
            <person name="Yang L."/>
            <person name="Cove D."/>
            <person name="Cuming A."/>
            <person name="Hasebe M."/>
            <person name="Lucas S."/>
            <person name="Mishler D.B."/>
            <person name="Reski R."/>
            <person name="Grigoriev I."/>
            <person name="Quatrano R.S."/>
            <person name="Boore J.L."/>
        </authorList>
    </citation>
    <scope>NUCLEOTIDE SEQUENCE [LARGE SCALE GENOMIC DNA]</scope>
    <source>
        <strain evidence="5 6">cv. Gransden 2004</strain>
    </source>
</reference>
<feature type="compositionally biased region" description="Acidic residues" evidence="2">
    <location>
        <begin position="119"/>
        <end position="134"/>
    </location>
</feature>
<accession>A0A2K1KTH8</accession>
<comment type="similarity">
    <text evidence="1">Belongs to the p23/wos2 family.</text>
</comment>
<gene>
    <name evidence="4" type="ORF">PHYPA_004075</name>
</gene>
<evidence type="ECO:0000256" key="1">
    <source>
        <dbReference type="ARBA" id="ARBA00025733"/>
    </source>
</evidence>
<dbReference type="InterPro" id="IPR008978">
    <property type="entry name" value="HSP20-like_chaperone"/>
</dbReference>
<evidence type="ECO:0000259" key="3">
    <source>
        <dbReference type="PROSITE" id="PS51203"/>
    </source>
</evidence>
<dbReference type="PROSITE" id="PS51203">
    <property type="entry name" value="CS"/>
    <property type="match status" value="1"/>
</dbReference>
<dbReference type="GO" id="GO:0051131">
    <property type="term" value="P:chaperone-mediated protein complex assembly"/>
    <property type="evidence" value="ECO:0000318"/>
    <property type="project" value="GO_Central"/>
</dbReference>
<organism evidence="4">
    <name type="scientific">Physcomitrium patens</name>
    <name type="common">Spreading-leaved earth moss</name>
    <name type="synonym">Physcomitrella patens</name>
    <dbReference type="NCBI Taxonomy" id="3218"/>
    <lineage>
        <taxon>Eukaryota</taxon>
        <taxon>Viridiplantae</taxon>
        <taxon>Streptophyta</taxon>
        <taxon>Embryophyta</taxon>
        <taxon>Bryophyta</taxon>
        <taxon>Bryophytina</taxon>
        <taxon>Bryopsida</taxon>
        <taxon>Funariidae</taxon>
        <taxon>Funariales</taxon>
        <taxon>Funariaceae</taxon>
        <taxon>Physcomitrium</taxon>
    </lineage>
</organism>